<evidence type="ECO:0000313" key="3">
    <source>
        <dbReference type="EMBL" id="EKV30544.1"/>
    </source>
</evidence>
<dbReference type="eggNOG" id="COG4850">
    <property type="taxonomic scope" value="Bacteria"/>
</dbReference>
<organism evidence="3 4">
    <name type="scientific">Caenispirillum salinarum AK4</name>
    <dbReference type="NCBI Taxonomy" id="1238182"/>
    <lineage>
        <taxon>Bacteria</taxon>
        <taxon>Pseudomonadati</taxon>
        <taxon>Pseudomonadota</taxon>
        <taxon>Alphaproteobacteria</taxon>
        <taxon>Rhodospirillales</taxon>
        <taxon>Novispirillaceae</taxon>
        <taxon>Caenispirillum</taxon>
    </lineage>
</organism>
<evidence type="ECO:0000256" key="1">
    <source>
        <dbReference type="SAM" id="MobiDB-lite"/>
    </source>
</evidence>
<feature type="compositionally biased region" description="Low complexity" evidence="1">
    <location>
        <begin position="387"/>
        <end position="404"/>
    </location>
</feature>
<dbReference type="EMBL" id="ANHY01000008">
    <property type="protein sequence ID" value="EKV30544.1"/>
    <property type="molecule type" value="Genomic_DNA"/>
</dbReference>
<dbReference type="PATRIC" id="fig|1238182.3.peg.2166"/>
<dbReference type="InterPro" id="IPR052935">
    <property type="entry name" value="Mg2+_PAP"/>
</dbReference>
<feature type="region of interest" description="Disordered" evidence="1">
    <location>
        <begin position="365"/>
        <end position="440"/>
    </location>
</feature>
<sequence>MPGSGFFKRLSKATYSAARLAARPVRHSAGKGGVVVQPYRGYGSRTEIFLIGRVFRQSGRNAGDGDESLRRHLRDIGRRVSRRGIEGAKIAACFKGASQEVETDADGYFRIHLRLAEPVEDGREWHAVRLTLEEPEPVEAEAQVFIPPDHCRYVVISDIDDTIMYTGVANRLGMLWRLFVADADSRTAFPGVSAFYRALHDGVSGDEKNPMLYVSRGPWGIYDMLDTFFQARNIPVGPILFLREWGLRWSSPLPRKAVDHKRQLIDRMLGLYDDLPVILIGDSGQHDPEVYRQIIHDHCDRILAVYIRNVSKDESRVGEIEAMAEEAVEKGSSLLLASDSTAMAEHACGLGLITRDAVESVRRRAQSAHETHVVQAETPEDADAAVEAEAAPDAPEEPANVVVEPGRHHAGMHPREGDEARAPRAPASGAGAGHDSRSGP</sequence>
<dbReference type="AlphaFoldDB" id="K9H0H4"/>
<dbReference type="Proteomes" id="UP000009881">
    <property type="component" value="Unassembled WGS sequence"/>
</dbReference>
<dbReference type="STRING" id="1238182.C882_4503"/>
<dbReference type="PANTHER" id="PTHR28208">
    <property type="entry name" value="PHOSPHATIDATE PHOSPHATASE APP1"/>
    <property type="match status" value="1"/>
</dbReference>
<dbReference type="OrthoDB" id="9789875at2"/>
<dbReference type="Pfam" id="PF09949">
    <property type="entry name" value="APP1_cat"/>
    <property type="match status" value="1"/>
</dbReference>
<gene>
    <name evidence="3" type="ORF">C882_4503</name>
</gene>
<dbReference type="GO" id="GO:0008195">
    <property type="term" value="F:phosphatidate phosphatase activity"/>
    <property type="evidence" value="ECO:0007669"/>
    <property type="project" value="InterPro"/>
</dbReference>
<evidence type="ECO:0000259" key="2">
    <source>
        <dbReference type="Pfam" id="PF09949"/>
    </source>
</evidence>
<accession>K9H0H4</accession>
<comment type="caution">
    <text evidence="3">The sequence shown here is derived from an EMBL/GenBank/DDBJ whole genome shotgun (WGS) entry which is preliminary data.</text>
</comment>
<dbReference type="PANTHER" id="PTHR28208:SF3">
    <property type="entry name" value="PHOSPHATIDATE PHOSPHATASE APP1"/>
    <property type="match status" value="1"/>
</dbReference>
<keyword evidence="4" id="KW-1185">Reference proteome</keyword>
<feature type="domain" description="Phosphatidate phosphatase APP1 catalytic" evidence="2">
    <location>
        <begin position="154"/>
        <end position="309"/>
    </location>
</feature>
<protein>
    <recommendedName>
        <fullName evidence="2">Phosphatidate phosphatase APP1 catalytic domain-containing protein</fullName>
    </recommendedName>
</protein>
<feature type="compositionally biased region" description="Basic and acidic residues" evidence="1">
    <location>
        <begin position="413"/>
        <end position="422"/>
    </location>
</feature>
<evidence type="ECO:0000313" key="4">
    <source>
        <dbReference type="Proteomes" id="UP000009881"/>
    </source>
</evidence>
<dbReference type="RefSeq" id="WP_009540611.1">
    <property type="nucleotide sequence ID" value="NZ_ANHY01000008.1"/>
</dbReference>
<reference evidence="3 4" key="1">
    <citation type="journal article" date="2013" name="Genome Announc.">
        <title>Draft Genome Sequence of an Alphaproteobacterium, Caenispirillum salinarum AK4(T), Isolated from a Solar Saltern.</title>
        <authorList>
            <person name="Khatri I."/>
            <person name="Singh A."/>
            <person name="Korpole S."/>
            <person name="Pinnaka A.K."/>
            <person name="Subramanian S."/>
        </authorList>
    </citation>
    <scope>NUCLEOTIDE SEQUENCE [LARGE SCALE GENOMIC DNA]</scope>
    <source>
        <strain evidence="3 4">AK4</strain>
    </source>
</reference>
<dbReference type="InterPro" id="IPR019236">
    <property type="entry name" value="APP1_cat"/>
</dbReference>
<proteinExistence type="predicted"/>
<name>K9H0H4_9PROT</name>